<organism evidence="3 4">
    <name type="scientific">Nepenthes gracilis</name>
    <name type="common">Slender pitcher plant</name>
    <dbReference type="NCBI Taxonomy" id="150966"/>
    <lineage>
        <taxon>Eukaryota</taxon>
        <taxon>Viridiplantae</taxon>
        <taxon>Streptophyta</taxon>
        <taxon>Embryophyta</taxon>
        <taxon>Tracheophyta</taxon>
        <taxon>Spermatophyta</taxon>
        <taxon>Magnoliopsida</taxon>
        <taxon>eudicotyledons</taxon>
        <taxon>Gunneridae</taxon>
        <taxon>Pentapetalae</taxon>
        <taxon>Caryophyllales</taxon>
        <taxon>Nepenthaceae</taxon>
        <taxon>Nepenthes</taxon>
    </lineage>
</organism>
<keyword evidence="2" id="KW-0812">Transmembrane</keyword>
<sequence>MPANRDCPPYLPNPHSCQETQPNKPGKEEAKLPDAIFFFWGDSILGKCNSTPFLSNTPLSKPAILAIANRYNRGGRSKMAGKLATSFYIFAGKVLRAGLGLVLRKADAAVLCTMFTIYTALLACPYSLRMLMLERCNISCDIVSSLVEGWCRCYKYWMGGRIHSAVYRLSGGVVLPALIPALGEFLSERLWVSVSRPRPED</sequence>
<evidence type="ECO:0000313" key="4">
    <source>
        <dbReference type="Proteomes" id="UP001279734"/>
    </source>
</evidence>
<feature type="transmembrane region" description="Helical" evidence="2">
    <location>
        <begin position="165"/>
        <end position="183"/>
    </location>
</feature>
<feature type="transmembrane region" description="Helical" evidence="2">
    <location>
        <begin position="108"/>
        <end position="128"/>
    </location>
</feature>
<dbReference type="Proteomes" id="UP001279734">
    <property type="component" value="Unassembled WGS sequence"/>
</dbReference>
<reference evidence="3" key="1">
    <citation type="submission" date="2023-05" db="EMBL/GenBank/DDBJ databases">
        <title>Nepenthes gracilis genome sequencing.</title>
        <authorList>
            <person name="Fukushima K."/>
        </authorList>
    </citation>
    <scope>NUCLEOTIDE SEQUENCE</scope>
    <source>
        <strain evidence="3">SING2019-196</strain>
    </source>
</reference>
<evidence type="ECO:0000256" key="1">
    <source>
        <dbReference type="SAM" id="MobiDB-lite"/>
    </source>
</evidence>
<feature type="transmembrane region" description="Helical" evidence="2">
    <location>
        <begin position="83"/>
        <end position="102"/>
    </location>
</feature>
<name>A0AAD3S0F7_NEPGR</name>
<keyword evidence="2" id="KW-1133">Transmembrane helix</keyword>
<evidence type="ECO:0000256" key="2">
    <source>
        <dbReference type="SAM" id="Phobius"/>
    </source>
</evidence>
<accession>A0AAD3S0F7</accession>
<evidence type="ECO:0000313" key="3">
    <source>
        <dbReference type="EMBL" id="GMH02095.1"/>
    </source>
</evidence>
<keyword evidence="4" id="KW-1185">Reference proteome</keyword>
<keyword evidence="2" id="KW-0472">Membrane</keyword>
<proteinExistence type="predicted"/>
<dbReference type="EMBL" id="BSYO01000003">
    <property type="protein sequence ID" value="GMH02095.1"/>
    <property type="molecule type" value="Genomic_DNA"/>
</dbReference>
<comment type="caution">
    <text evidence="3">The sequence shown here is derived from an EMBL/GenBank/DDBJ whole genome shotgun (WGS) entry which is preliminary data.</text>
</comment>
<protein>
    <submittedName>
        <fullName evidence="3">Uncharacterized protein</fullName>
    </submittedName>
</protein>
<feature type="region of interest" description="Disordered" evidence="1">
    <location>
        <begin position="1"/>
        <end position="28"/>
    </location>
</feature>
<dbReference type="AlphaFoldDB" id="A0AAD3S0F7"/>
<gene>
    <name evidence="3" type="ORF">Nepgr_003934</name>
</gene>